<keyword evidence="3" id="KW-1185">Reference proteome</keyword>
<gene>
    <name evidence="2" type="ORF">GWK47_008946</name>
</gene>
<organism evidence="2 3">
    <name type="scientific">Chionoecetes opilio</name>
    <name type="common">Atlantic snow crab</name>
    <name type="synonym">Cancer opilio</name>
    <dbReference type="NCBI Taxonomy" id="41210"/>
    <lineage>
        <taxon>Eukaryota</taxon>
        <taxon>Metazoa</taxon>
        <taxon>Ecdysozoa</taxon>
        <taxon>Arthropoda</taxon>
        <taxon>Crustacea</taxon>
        <taxon>Multicrustacea</taxon>
        <taxon>Malacostraca</taxon>
        <taxon>Eumalacostraca</taxon>
        <taxon>Eucarida</taxon>
        <taxon>Decapoda</taxon>
        <taxon>Pleocyemata</taxon>
        <taxon>Brachyura</taxon>
        <taxon>Eubrachyura</taxon>
        <taxon>Majoidea</taxon>
        <taxon>Majidae</taxon>
        <taxon>Chionoecetes</taxon>
    </lineage>
</organism>
<comment type="caution">
    <text evidence="2">The sequence shown here is derived from an EMBL/GenBank/DDBJ whole genome shotgun (WGS) entry which is preliminary data.</text>
</comment>
<feature type="region of interest" description="Disordered" evidence="1">
    <location>
        <begin position="185"/>
        <end position="208"/>
    </location>
</feature>
<dbReference type="AlphaFoldDB" id="A0A8J4XZ20"/>
<evidence type="ECO:0000313" key="3">
    <source>
        <dbReference type="Proteomes" id="UP000770661"/>
    </source>
</evidence>
<sequence>MARKGEQHCDAIGCSMLGTKLTDQSDVSLELAGQLPRPAILELSALPVTKHLGEGSFASRGSRHAVRGRDAIMKNHDGGDGPAGPPVGGLVARSWKRGGRALPPRPEHRSTSLKSSLTNAACPSTPLPRLVQRGHVPATWWRRSERLDRFHLKVLSTMTSSRTNILCERHLLHCLASPSRLGEQDFASSGRRSCGKESPLQPSSDVFRSGVSSCSVVHRLRTPLAHNPLLTPLVPALHRGSSPRRGPVPAPGGVSEGAGAVLACSRMTQAQDVIYLLAEKNKEILFAEDESLPPLTPAPRAPQEPVPVSSVLSRSIIPSLLPTSLQSCPGGSFFPTFSPNHGQFSSYPRYSSKSSPLAVSFTYFSPIITEFASYLLSNHPQFHSSYFSPIIPSFFLLLSNHPQFLPTSLQSSPVSSYFSPIIPSWQFLPTSRAQSSRTHFHSYGG</sequence>
<protein>
    <submittedName>
        <fullName evidence="2">Uncharacterized protein</fullName>
    </submittedName>
</protein>
<feature type="region of interest" description="Disordered" evidence="1">
    <location>
        <begin position="97"/>
        <end position="128"/>
    </location>
</feature>
<feature type="compositionally biased region" description="Polar residues" evidence="1">
    <location>
        <begin position="112"/>
        <end position="122"/>
    </location>
</feature>
<name>A0A8J4XZ20_CHIOP</name>
<accession>A0A8J4XZ20</accession>
<evidence type="ECO:0000256" key="1">
    <source>
        <dbReference type="SAM" id="MobiDB-lite"/>
    </source>
</evidence>
<dbReference type="EMBL" id="JACEEZ010018609">
    <property type="protein sequence ID" value="KAG0716758.1"/>
    <property type="molecule type" value="Genomic_DNA"/>
</dbReference>
<reference evidence="2" key="1">
    <citation type="submission" date="2020-07" db="EMBL/GenBank/DDBJ databases">
        <title>The High-quality genome of the commercially important snow crab, Chionoecetes opilio.</title>
        <authorList>
            <person name="Jeong J.-H."/>
            <person name="Ryu S."/>
        </authorList>
    </citation>
    <scope>NUCLEOTIDE SEQUENCE</scope>
    <source>
        <strain evidence="2">MADBK_172401_WGS</strain>
        <tissue evidence="2">Digestive gland</tissue>
    </source>
</reference>
<evidence type="ECO:0000313" key="2">
    <source>
        <dbReference type="EMBL" id="KAG0716758.1"/>
    </source>
</evidence>
<proteinExistence type="predicted"/>
<dbReference type="Proteomes" id="UP000770661">
    <property type="component" value="Unassembled WGS sequence"/>
</dbReference>